<reference evidence="2" key="3">
    <citation type="submission" date="2015-06" db="UniProtKB">
        <authorList>
            <consortium name="EnsemblMetazoa"/>
        </authorList>
    </citation>
    <scope>IDENTIFICATION</scope>
</reference>
<dbReference type="EMBL" id="AMQN01000755">
    <property type="status" value="NOT_ANNOTATED_CDS"/>
    <property type="molecule type" value="Genomic_DNA"/>
</dbReference>
<evidence type="ECO:0000313" key="1">
    <source>
        <dbReference type="EMBL" id="ELU13763.1"/>
    </source>
</evidence>
<evidence type="ECO:0000313" key="2">
    <source>
        <dbReference type="EnsemblMetazoa" id="CapteP190348"/>
    </source>
</evidence>
<dbReference type="OrthoDB" id="425014at2759"/>
<reference evidence="3" key="1">
    <citation type="submission" date="2012-12" db="EMBL/GenBank/DDBJ databases">
        <authorList>
            <person name="Hellsten U."/>
            <person name="Grimwood J."/>
            <person name="Chapman J.A."/>
            <person name="Shapiro H."/>
            <person name="Aerts A."/>
            <person name="Otillar R.P."/>
            <person name="Terry A.Y."/>
            <person name="Boore J.L."/>
            <person name="Simakov O."/>
            <person name="Marletaz F."/>
            <person name="Cho S.-J."/>
            <person name="Edsinger-Gonzales E."/>
            <person name="Havlak P."/>
            <person name="Kuo D.-H."/>
            <person name="Larsson T."/>
            <person name="Lv J."/>
            <person name="Arendt D."/>
            <person name="Savage R."/>
            <person name="Osoegawa K."/>
            <person name="de Jong P."/>
            <person name="Lindberg D.R."/>
            <person name="Seaver E.C."/>
            <person name="Weisblat D.A."/>
            <person name="Putnam N.H."/>
            <person name="Grigoriev I.V."/>
            <person name="Rokhsar D.S."/>
        </authorList>
    </citation>
    <scope>NUCLEOTIDE SEQUENCE</scope>
    <source>
        <strain evidence="3">I ESC-2004</strain>
    </source>
</reference>
<dbReference type="HOGENOM" id="CLU_1278689_0_0_1"/>
<reference evidence="1 3" key="2">
    <citation type="journal article" date="2013" name="Nature">
        <title>Insights into bilaterian evolution from three spiralian genomes.</title>
        <authorList>
            <person name="Simakov O."/>
            <person name="Marletaz F."/>
            <person name="Cho S.J."/>
            <person name="Edsinger-Gonzales E."/>
            <person name="Havlak P."/>
            <person name="Hellsten U."/>
            <person name="Kuo D.H."/>
            <person name="Larsson T."/>
            <person name="Lv J."/>
            <person name="Arendt D."/>
            <person name="Savage R."/>
            <person name="Osoegawa K."/>
            <person name="de Jong P."/>
            <person name="Grimwood J."/>
            <person name="Chapman J.A."/>
            <person name="Shapiro H."/>
            <person name="Aerts A."/>
            <person name="Otillar R.P."/>
            <person name="Terry A.Y."/>
            <person name="Boore J.L."/>
            <person name="Grigoriev I.V."/>
            <person name="Lindberg D.R."/>
            <person name="Seaver E.C."/>
            <person name="Weisblat D.A."/>
            <person name="Putnam N.H."/>
            <person name="Rokhsar D.S."/>
        </authorList>
    </citation>
    <scope>NUCLEOTIDE SEQUENCE</scope>
    <source>
        <strain evidence="1 3">I ESC-2004</strain>
    </source>
</reference>
<gene>
    <name evidence="1" type="ORF">CAPTEDRAFT_190348</name>
</gene>
<keyword evidence="3" id="KW-1185">Reference proteome</keyword>
<dbReference type="PANTHER" id="PTHR47027">
    <property type="entry name" value="REVERSE TRANSCRIPTASE DOMAIN-CONTAINING PROTEIN"/>
    <property type="match status" value="1"/>
</dbReference>
<sequence>MAKFGCLEQFTQLVRQLHDGMMAHVTDNGEKSDQFPVTNGVKQDCVLAPTLFSLMFSVMMTDAFRHKKPGLDIRYRTDGGLFNLRRLKAKRRLMLAGSVNLFSAACDNFGLMISIKKTEMMHQPAPGQPNQDPCITENVKWSVELMAMSSIDRMNGGVCLEKFIYCRRKAFMVKFVHENDDREYIKVMNRKNHERFKQLGLKILFATVAPNINTIV</sequence>
<protein>
    <submittedName>
        <fullName evidence="1 2">Uncharacterized protein</fullName>
    </submittedName>
</protein>
<dbReference type="AlphaFoldDB" id="R7V4J6"/>
<accession>R7V4J6</accession>
<dbReference type="PANTHER" id="PTHR47027:SF26">
    <property type="entry name" value="REVERSE TRANSCRIPTASE DOMAIN-CONTAINING PROTEIN"/>
    <property type="match status" value="1"/>
</dbReference>
<proteinExistence type="predicted"/>
<evidence type="ECO:0000313" key="3">
    <source>
        <dbReference type="Proteomes" id="UP000014760"/>
    </source>
</evidence>
<dbReference type="Proteomes" id="UP000014760">
    <property type="component" value="Unassembled WGS sequence"/>
</dbReference>
<dbReference type="EMBL" id="AMQN01000754">
    <property type="status" value="NOT_ANNOTATED_CDS"/>
    <property type="molecule type" value="Genomic_DNA"/>
</dbReference>
<organism evidence="1">
    <name type="scientific">Capitella teleta</name>
    <name type="common">Polychaete worm</name>
    <dbReference type="NCBI Taxonomy" id="283909"/>
    <lineage>
        <taxon>Eukaryota</taxon>
        <taxon>Metazoa</taxon>
        <taxon>Spiralia</taxon>
        <taxon>Lophotrochozoa</taxon>
        <taxon>Annelida</taxon>
        <taxon>Polychaeta</taxon>
        <taxon>Sedentaria</taxon>
        <taxon>Scolecida</taxon>
        <taxon>Capitellidae</taxon>
        <taxon>Capitella</taxon>
    </lineage>
</organism>
<dbReference type="EnsemblMetazoa" id="CapteT190348">
    <property type="protein sequence ID" value="CapteP190348"/>
    <property type="gene ID" value="CapteG190348"/>
</dbReference>
<dbReference type="EMBL" id="KB295062">
    <property type="protein sequence ID" value="ELU13763.1"/>
    <property type="molecule type" value="Genomic_DNA"/>
</dbReference>
<name>R7V4J6_CAPTE</name>